<dbReference type="EMBL" id="CAJJDM010000030">
    <property type="protein sequence ID" value="CAD8061325.1"/>
    <property type="molecule type" value="Genomic_DNA"/>
</dbReference>
<feature type="compositionally biased region" description="Polar residues" evidence="2">
    <location>
        <begin position="447"/>
        <end position="459"/>
    </location>
</feature>
<gene>
    <name evidence="3" type="ORF">PPRIM_AZ9-3.1.T0310252</name>
</gene>
<dbReference type="Proteomes" id="UP000688137">
    <property type="component" value="Unassembled WGS sequence"/>
</dbReference>
<feature type="region of interest" description="Disordered" evidence="2">
    <location>
        <begin position="664"/>
        <end position="698"/>
    </location>
</feature>
<feature type="coiled-coil region" evidence="1">
    <location>
        <begin position="354"/>
        <end position="381"/>
    </location>
</feature>
<proteinExistence type="predicted"/>
<feature type="compositionally biased region" description="Low complexity" evidence="2">
    <location>
        <begin position="413"/>
        <end position="428"/>
    </location>
</feature>
<feature type="compositionally biased region" description="Basic and acidic residues" evidence="2">
    <location>
        <begin position="681"/>
        <end position="693"/>
    </location>
</feature>
<organism evidence="3 4">
    <name type="scientific">Paramecium primaurelia</name>
    <dbReference type="NCBI Taxonomy" id="5886"/>
    <lineage>
        <taxon>Eukaryota</taxon>
        <taxon>Sar</taxon>
        <taxon>Alveolata</taxon>
        <taxon>Ciliophora</taxon>
        <taxon>Intramacronucleata</taxon>
        <taxon>Oligohymenophorea</taxon>
        <taxon>Peniculida</taxon>
        <taxon>Parameciidae</taxon>
        <taxon>Paramecium</taxon>
    </lineage>
</organism>
<accession>A0A8S1L538</accession>
<evidence type="ECO:0000256" key="2">
    <source>
        <dbReference type="SAM" id="MobiDB-lite"/>
    </source>
</evidence>
<name>A0A8S1L538_PARPR</name>
<dbReference type="OMA" id="NINESYH"/>
<keyword evidence="1" id="KW-0175">Coiled coil</keyword>
<evidence type="ECO:0000313" key="4">
    <source>
        <dbReference type="Proteomes" id="UP000688137"/>
    </source>
</evidence>
<comment type="caution">
    <text evidence="3">The sequence shown here is derived from an EMBL/GenBank/DDBJ whole genome shotgun (WGS) entry which is preliminary data.</text>
</comment>
<evidence type="ECO:0000256" key="1">
    <source>
        <dbReference type="SAM" id="Coils"/>
    </source>
</evidence>
<dbReference type="AlphaFoldDB" id="A0A8S1L538"/>
<reference evidence="3" key="1">
    <citation type="submission" date="2021-01" db="EMBL/GenBank/DDBJ databases">
        <authorList>
            <consortium name="Genoscope - CEA"/>
            <person name="William W."/>
        </authorList>
    </citation>
    <scope>NUCLEOTIDE SEQUENCE</scope>
</reference>
<evidence type="ECO:0000313" key="3">
    <source>
        <dbReference type="EMBL" id="CAD8061325.1"/>
    </source>
</evidence>
<keyword evidence="4" id="KW-1185">Reference proteome</keyword>
<sequence>MEHELIWYYIDKSQQEPEKQSKGPLSIRDIDLMIKNQHYYITQLMILIFDTYVFMVQRKVAFIYGQRSKKMFYLRMMDYNKMMNRECKFQIRNHKKTNQRKKLKILILQIYIVLLKHKIKNLQSRSSINIFVKVRVFKDHSQAKVKFSSTYDAELCFTNINGVEFNNNFNVSIENNEVEEQYLVNGQKNRGIVIRIKGKISINECMIIEIYLFNSQIFQQFDFEQGMNRENAIQYRSPQQIPSSKKPNMENLQPHRNTNEFIKQMKKRVDQPPLSVVSQNSQIQDAQSIFIDVSRIEQQSNNSNNSFLDPLKQPILPQCHRSNQPSNCTTQRTNRYEMQRNSKPYLDQTDNMGLLMIQQQMLQLQNENMILKQQLEKQESQRLLFQQQLLQQFQSQQQQQQQQPIVINNNITQSEKQQQQQSKSIPPQKDQEESESPPKKIQRKKQQSQAIQTDKSVQDQSIININESYHNQSQCNKSKQILQQQQIKSHQQQKQSMESLTFGTQLSQRNLISQQSQQELQIQNTDNQSKNQSYQQINTNSIEFQMDNQQKDVQIQNKSDVQRKYSQIDITNSSIQQDKTYSIHNPEIRKQSQPSVKLEFNFEEGTNESSKKCLADYFSQRKKTANVERRVSVQMPIQEEDQSWIVNVKQRSKEEQIKLRKEMMEYGRSKRSQNKSQTPINDDKNSGQKEQVKRVQSPLMERLAMGQKAKVEEKEMFALTKKNYENLPEVKSKKNQEEVIKQKQLFMKERQNKLKELDDKIKEKMKKA</sequence>
<protein>
    <submittedName>
        <fullName evidence="3">Uncharacterized protein</fullName>
    </submittedName>
</protein>
<feature type="region of interest" description="Disordered" evidence="2">
    <location>
        <begin position="413"/>
        <end position="459"/>
    </location>
</feature>